<dbReference type="AlphaFoldDB" id="A0A0F9JZR1"/>
<protein>
    <submittedName>
        <fullName evidence="1">Uncharacterized protein</fullName>
    </submittedName>
</protein>
<name>A0A0F9JZR1_9ZZZZ</name>
<evidence type="ECO:0000313" key="1">
    <source>
        <dbReference type="EMBL" id="KKM67946.1"/>
    </source>
</evidence>
<organism evidence="1">
    <name type="scientific">marine sediment metagenome</name>
    <dbReference type="NCBI Taxonomy" id="412755"/>
    <lineage>
        <taxon>unclassified sequences</taxon>
        <taxon>metagenomes</taxon>
        <taxon>ecological metagenomes</taxon>
    </lineage>
</organism>
<gene>
    <name evidence="1" type="ORF">LCGC14_1465970</name>
</gene>
<reference evidence="1" key="1">
    <citation type="journal article" date="2015" name="Nature">
        <title>Complex archaea that bridge the gap between prokaryotes and eukaryotes.</title>
        <authorList>
            <person name="Spang A."/>
            <person name="Saw J.H."/>
            <person name="Jorgensen S.L."/>
            <person name="Zaremba-Niedzwiedzka K."/>
            <person name="Martijn J."/>
            <person name="Lind A.E."/>
            <person name="van Eijk R."/>
            <person name="Schleper C."/>
            <person name="Guy L."/>
            <person name="Ettema T.J."/>
        </authorList>
    </citation>
    <scope>NUCLEOTIDE SEQUENCE</scope>
</reference>
<proteinExistence type="predicted"/>
<dbReference type="EMBL" id="LAZR01010260">
    <property type="protein sequence ID" value="KKM67946.1"/>
    <property type="molecule type" value="Genomic_DNA"/>
</dbReference>
<feature type="non-terminal residue" evidence="1">
    <location>
        <position position="1"/>
    </location>
</feature>
<comment type="caution">
    <text evidence="1">The sequence shown here is derived from an EMBL/GenBank/DDBJ whole genome shotgun (WGS) entry which is preliminary data.</text>
</comment>
<sequence length="21" mass="2512">AWIIKPFTHEQIRGAVEKFIK</sequence>
<accession>A0A0F9JZR1</accession>